<dbReference type="Proteomes" id="UP000694660">
    <property type="component" value="Unassembled WGS sequence"/>
</dbReference>
<evidence type="ECO:0000256" key="1">
    <source>
        <dbReference type="SAM" id="Phobius"/>
    </source>
</evidence>
<keyword evidence="1" id="KW-0472">Membrane</keyword>
<keyword evidence="1" id="KW-1133">Transmembrane helix</keyword>
<proteinExistence type="predicted"/>
<gene>
    <name evidence="2" type="ORF">I8J34_03635</name>
</gene>
<dbReference type="RefSeq" id="WP_214360010.1">
    <property type="nucleotide sequence ID" value="NZ_JAEKFT010000003.1"/>
</dbReference>
<keyword evidence="3" id="KW-1185">Reference proteome</keyword>
<protein>
    <recommendedName>
        <fullName evidence="4">DUF3899 domain-containing protein</fullName>
    </recommendedName>
</protein>
<name>A0A944DCK8_DENI1</name>
<dbReference type="AlphaFoldDB" id="A0A944DCK8"/>
<comment type="caution">
    <text evidence="2">The sequence shown here is derived from an EMBL/GenBank/DDBJ whole genome shotgun (WGS) entry which is preliminary data.</text>
</comment>
<dbReference type="EMBL" id="JAEKFT010000003">
    <property type="protein sequence ID" value="MBT0960258.1"/>
    <property type="molecule type" value="Genomic_DNA"/>
</dbReference>
<reference evidence="3" key="1">
    <citation type="journal article" date="2022" name="ISME J.">
        <title>Genetic and phylogenetic analysis of dissimilatory iodate-reducing bacteria identifies potential niches across the world's oceans.</title>
        <authorList>
            <person name="Reyes-Umana V."/>
            <person name="Henning Z."/>
            <person name="Lee K."/>
            <person name="Barnum T.P."/>
            <person name="Coates J.D."/>
        </authorList>
    </citation>
    <scope>NUCLEOTIDE SEQUENCE [LARGE SCALE GENOMIC DNA]</scope>
    <source>
        <strain evidence="3">IR12</strain>
    </source>
</reference>
<evidence type="ECO:0000313" key="3">
    <source>
        <dbReference type="Proteomes" id="UP000694660"/>
    </source>
</evidence>
<evidence type="ECO:0008006" key="4">
    <source>
        <dbReference type="Google" id="ProtNLM"/>
    </source>
</evidence>
<organism evidence="2 3">
    <name type="scientific">Denitromonas iodatirespirans</name>
    <dbReference type="NCBI Taxonomy" id="2795389"/>
    <lineage>
        <taxon>Bacteria</taxon>
        <taxon>Pseudomonadati</taxon>
        <taxon>Pseudomonadota</taxon>
        <taxon>Betaproteobacteria</taxon>
        <taxon>Rhodocyclales</taxon>
        <taxon>Zoogloeaceae</taxon>
        <taxon>Denitromonas</taxon>
    </lineage>
</organism>
<feature type="transmembrane region" description="Helical" evidence="1">
    <location>
        <begin position="12"/>
        <end position="31"/>
    </location>
</feature>
<keyword evidence="1" id="KW-0812">Transmembrane</keyword>
<sequence>MLDFFRGVHDSTSLLAAGWALIAVGIAFFLLGKSDHLHSILDIQARIYRKHSKSGLEAASKVKLLRNSASQRLPVYGLAMVALGLIILLSQYF</sequence>
<feature type="transmembrane region" description="Helical" evidence="1">
    <location>
        <begin position="73"/>
        <end position="92"/>
    </location>
</feature>
<evidence type="ECO:0000313" key="2">
    <source>
        <dbReference type="EMBL" id="MBT0960258.1"/>
    </source>
</evidence>
<accession>A0A944DCK8</accession>